<evidence type="ECO:0000313" key="3">
    <source>
        <dbReference type="Proteomes" id="UP000326757"/>
    </source>
</evidence>
<accession>A0A5N6KAX4</accession>
<organism evidence="2 3">
    <name type="scientific">Monilinia laxa</name>
    <name type="common">Brown rot fungus</name>
    <name type="synonym">Sclerotinia laxa</name>
    <dbReference type="NCBI Taxonomy" id="61186"/>
    <lineage>
        <taxon>Eukaryota</taxon>
        <taxon>Fungi</taxon>
        <taxon>Dikarya</taxon>
        <taxon>Ascomycota</taxon>
        <taxon>Pezizomycotina</taxon>
        <taxon>Leotiomycetes</taxon>
        <taxon>Helotiales</taxon>
        <taxon>Sclerotiniaceae</taxon>
        <taxon>Monilinia</taxon>
    </lineage>
</organism>
<reference evidence="2 3" key="1">
    <citation type="submission" date="2019-06" db="EMBL/GenBank/DDBJ databases">
        <title>Genome Sequence of the Brown Rot Fungal Pathogen Monilinia laxa.</title>
        <authorList>
            <person name="De Miccolis Angelini R.M."/>
            <person name="Landi L."/>
            <person name="Abate D."/>
            <person name="Pollastro S."/>
            <person name="Romanazzi G."/>
            <person name="Faretra F."/>
        </authorList>
    </citation>
    <scope>NUCLEOTIDE SEQUENCE [LARGE SCALE GENOMIC DNA]</scope>
    <source>
        <strain evidence="2 3">Mlax316</strain>
    </source>
</reference>
<name>A0A5N6KAX4_MONLA</name>
<dbReference type="EMBL" id="VIGI01000005">
    <property type="protein sequence ID" value="KAB8300262.1"/>
    <property type="molecule type" value="Genomic_DNA"/>
</dbReference>
<feature type="region of interest" description="Disordered" evidence="1">
    <location>
        <begin position="1"/>
        <end position="22"/>
    </location>
</feature>
<evidence type="ECO:0000313" key="2">
    <source>
        <dbReference type="EMBL" id="KAB8300262.1"/>
    </source>
</evidence>
<protein>
    <submittedName>
        <fullName evidence="2">Uncharacterized protein</fullName>
    </submittedName>
</protein>
<dbReference type="Proteomes" id="UP000326757">
    <property type="component" value="Unassembled WGS sequence"/>
</dbReference>
<comment type="caution">
    <text evidence="2">The sequence shown here is derived from an EMBL/GenBank/DDBJ whole genome shotgun (WGS) entry which is preliminary data.</text>
</comment>
<keyword evidence="3" id="KW-1185">Reference proteome</keyword>
<dbReference type="AlphaFoldDB" id="A0A5N6KAX4"/>
<gene>
    <name evidence="2" type="ORF">EYC80_000468</name>
</gene>
<sequence length="86" mass="9519">MGQWKNERKRSRARRKRKMKTHNVNAQAMEGTGGAGVSLCGELSDELIRFLNTIVLRHKIIVLLIHAPPVAPASLPLPPSSKRVGK</sequence>
<evidence type="ECO:0000256" key="1">
    <source>
        <dbReference type="SAM" id="MobiDB-lite"/>
    </source>
</evidence>
<proteinExistence type="predicted"/>
<feature type="compositionally biased region" description="Basic residues" evidence="1">
    <location>
        <begin position="7"/>
        <end position="21"/>
    </location>
</feature>